<feature type="chain" id="PRO_5012139090" description="Glycosyl hydrolases family 43" evidence="1">
    <location>
        <begin position="25"/>
        <end position="360"/>
    </location>
</feature>
<dbReference type="STRING" id="226505.SAMN05444394_0532"/>
<evidence type="ECO:0000313" key="3">
    <source>
        <dbReference type="Proteomes" id="UP000185221"/>
    </source>
</evidence>
<evidence type="ECO:0000256" key="1">
    <source>
        <dbReference type="SAM" id="SignalP"/>
    </source>
</evidence>
<dbReference type="AlphaFoldDB" id="A0A1N6D9A9"/>
<name>A0A1N6D9A9_9BACT</name>
<evidence type="ECO:0000313" key="2">
    <source>
        <dbReference type="EMBL" id="SIN67380.1"/>
    </source>
</evidence>
<evidence type="ECO:0008006" key="4">
    <source>
        <dbReference type="Google" id="ProtNLM"/>
    </source>
</evidence>
<dbReference type="Proteomes" id="UP000185221">
    <property type="component" value="Unassembled WGS sequence"/>
</dbReference>
<accession>A0A1N6D9A9</accession>
<reference evidence="3" key="1">
    <citation type="submission" date="2016-11" db="EMBL/GenBank/DDBJ databases">
        <authorList>
            <person name="Varghese N."/>
            <person name="Submissions S."/>
        </authorList>
    </citation>
    <scope>NUCLEOTIDE SEQUENCE [LARGE SCALE GENOMIC DNA]</scope>
    <source>
        <strain evidence="3">DSM 15292</strain>
    </source>
</reference>
<gene>
    <name evidence="2" type="ORF">SAMN05444394_0532</name>
</gene>
<protein>
    <recommendedName>
        <fullName evidence="4">Glycosyl hydrolases family 43</fullName>
    </recommendedName>
</protein>
<dbReference type="EMBL" id="FSRC01000001">
    <property type="protein sequence ID" value="SIN67380.1"/>
    <property type="molecule type" value="Genomic_DNA"/>
</dbReference>
<feature type="signal peptide" evidence="1">
    <location>
        <begin position="1"/>
        <end position="24"/>
    </location>
</feature>
<dbReference type="OrthoDB" id="9794572at2"/>
<dbReference type="CDD" id="cd08994">
    <property type="entry name" value="GH43_62_32_68_117_130-like"/>
    <property type="match status" value="1"/>
</dbReference>
<dbReference type="SUPFAM" id="SSF75005">
    <property type="entry name" value="Arabinanase/levansucrase/invertase"/>
    <property type="match status" value="1"/>
</dbReference>
<keyword evidence="3" id="KW-1185">Reference proteome</keyword>
<proteinExistence type="predicted"/>
<dbReference type="Gene3D" id="2.115.10.20">
    <property type="entry name" value="Glycosyl hydrolase domain, family 43"/>
    <property type="match status" value="1"/>
</dbReference>
<sequence>MKFTPSILLQVICFLILAGSTTNAQKIAVQEAEPSSFASRLEWTVATIEDENYTLWGSAPILGEDGKIHVFVARWPEKNVDPAWRKSSEIAHYVADSPEGTYTFSDVAVKGTGIEGDWDRFAPHNPEIRKFGDTYVLLYIANSDYMQPPHPKNQGTGMLVSKSPYGPWKKVGENGLILSPELFPDSWVAQSQNGMVNPTMLKVGDKYHIYFKARVNNHSEFGLAISDQLEGPYQVYGEPITNNKTSIEDASSFSMDGKHYLITTDNHGENTGIQGGGILWESTDGIHFSLDQSSLAYDLIPAYFKEYNPEQVRKIYGPDPKFERPKVLMMNGKPAYLFAPSGWNLEGKDRTVCHILKIRE</sequence>
<keyword evidence="1" id="KW-0732">Signal</keyword>
<dbReference type="InterPro" id="IPR023296">
    <property type="entry name" value="Glyco_hydro_beta-prop_sf"/>
</dbReference>
<organism evidence="2 3">
    <name type="scientific">Algoriphagus halophilus</name>
    <dbReference type="NCBI Taxonomy" id="226505"/>
    <lineage>
        <taxon>Bacteria</taxon>
        <taxon>Pseudomonadati</taxon>
        <taxon>Bacteroidota</taxon>
        <taxon>Cytophagia</taxon>
        <taxon>Cytophagales</taxon>
        <taxon>Cyclobacteriaceae</taxon>
        <taxon>Algoriphagus</taxon>
    </lineage>
</organism>
<dbReference type="RefSeq" id="WP_074223279.1">
    <property type="nucleotide sequence ID" value="NZ_FSRC01000001.1"/>
</dbReference>